<keyword evidence="1" id="KW-0805">Transcription regulation</keyword>
<evidence type="ECO:0000259" key="5">
    <source>
        <dbReference type="PROSITE" id="PS01124"/>
    </source>
</evidence>
<proteinExistence type="predicted"/>
<dbReference type="AlphaFoldDB" id="R3WII2"/>
<protein>
    <recommendedName>
        <fullName evidence="5">HTH araC/xylS-type domain-containing protein</fullName>
    </recommendedName>
</protein>
<dbReference type="EMBL" id="AJAT01000008">
    <property type="protein sequence ID" value="EOL47651.1"/>
    <property type="molecule type" value="Genomic_DNA"/>
</dbReference>
<keyword evidence="7" id="KW-1185">Reference proteome</keyword>
<dbReference type="SUPFAM" id="SSF46689">
    <property type="entry name" value="Homeodomain-like"/>
    <property type="match status" value="1"/>
</dbReference>
<evidence type="ECO:0000256" key="4">
    <source>
        <dbReference type="SAM" id="Phobius"/>
    </source>
</evidence>
<keyword evidence="4" id="KW-1133">Transmembrane helix</keyword>
<dbReference type="InterPro" id="IPR018060">
    <property type="entry name" value="HTH_AraC"/>
</dbReference>
<evidence type="ECO:0000256" key="2">
    <source>
        <dbReference type="ARBA" id="ARBA00023125"/>
    </source>
</evidence>
<dbReference type="GO" id="GO:0043565">
    <property type="term" value="F:sequence-specific DNA binding"/>
    <property type="evidence" value="ECO:0007669"/>
    <property type="project" value="InterPro"/>
</dbReference>
<dbReference type="Proteomes" id="UP000013785">
    <property type="component" value="Unassembled WGS sequence"/>
</dbReference>
<sequence length="748" mass="86047">MRKPLLAKIKFKKKNFQRYILSYLLVFLVPFSLISIIWYKTSIDSLNDQIRLSSRNYLLQVRSIIANNMSQLDMLTKEIGANPKTTEKMAKHPYYSVEMMKELQRYKITSNIIDEMYIYYYDEPNKFYSSAGSLDLETFGKVRYQSYNIDKKQMKKLLDTKVPSIETIPSGNQALGLLTYLVPLTSTSGSAYGLVMYTMKMTDIEGILDKTVDKDTGRVYMVGENNHLLASSSGEKLPSYFKEPKEIQLAMNSSMIKTSDGVIRMNRLKDNDFGIQYVSFTNTSQIFKELNRTNALVLLVVFIVLITGIGAILIIGRKQYQPIRKIERMIDNRVDAIVEPSHLSDFDKFEYHVTHFLKQNEQLHQEVLRQTPYAREQVIRRLLMGRFNQLEEIQLLLQSVNIHLFDAGYFVMLIDTKMVNSKTSIQNQEFLMSFLDDLSGENYQAYGSEMLSEQAIALFVSLDKKVTQQSAVTDILKKIVSANSVAPATGIGSVVKELKNINRTYIEGLAALEYSTVFEKRTNIHYYEEISKKQEVDGFEYPKDEKLKLNQSLLQGDFEIASETIELMITKAIKSQLNPTELKLYTFDLLNSVVGIGVEIIGPSLITEVNVEFRNLTELKLELIHMSKKICLAVQAKPKSQETKLHKEIFDYLNREYTSHDISLEQVASEFDVSISFISRFIKKESGHTFSKYIQELRLEQIKKELIDTDKPIKDIIVSVGYYDVSNYTRKFKSIVGMTPGQFRNANR</sequence>
<dbReference type="Gene3D" id="1.10.10.60">
    <property type="entry name" value="Homeodomain-like"/>
    <property type="match status" value="2"/>
</dbReference>
<evidence type="ECO:0000256" key="1">
    <source>
        <dbReference type="ARBA" id="ARBA00023015"/>
    </source>
</evidence>
<dbReference type="PANTHER" id="PTHR43280:SF34">
    <property type="entry name" value="ARAC-FAMILY TRANSCRIPTIONAL REGULATOR"/>
    <property type="match status" value="1"/>
</dbReference>
<keyword evidence="3" id="KW-0804">Transcription</keyword>
<feature type="domain" description="HTH araC/xylS-type" evidence="5">
    <location>
        <begin position="647"/>
        <end position="746"/>
    </location>
</feature>
<dbReference type="InterPro" id="IPR009057">
    <property type="entry name" value="Homeodomain-like_sf"/>
</dbReference>
<feature type="transmembrane region" description="Helical" evidence="4">
    <location>
        <begin position="20"/>
        <end position="39"/>
    </location>
</feature>
<gene>
    <name evidence="6" type="ORF">UC3_00654</name>
</gene>
<dbReference type="PATRIC" id="fig|1158610.3.peg.630"/>
<name>R3WII2_9ENTE</name>
<dbReference type="PROSITE" id="PS00041">
    <property type="entry name" value="HTH_ARAC_FAMILY_1"/>
    <property type="match status" value="1"/>
</dbReference>
<reference evidence="6 7" key="1">
    <citation type="submission" date="2013-02" db="EMBL/GenBank/DDBJ databases">
        <title>The Genome Sequence of Enterococcus phoeniculicola BAA-412.</title>
        <authorList>
            <consortium name="The Broad Institute Genome Sequencing Platform"/>
            <consortium name="The Broad Institute Genome Sequencing Center for Infectious Disease"/>
            <person name="Earl A.M."/>
            <person name="Gilmore M.S."/>
            <person name="Lebreton F."/>
            <person name="Walker B."/>
            <person name="Young S.K."/>
            <person name="Zeng Q."/>
            <person name="Gargeya S."/>
            <person name="Fitzgerald M."/>
            <person name="Haas B."/>
            <person name="Abouelleil A."/>
            <person name="Alvarado L."/>
            <person name="Arachchi H.M."/>
            <person name="Berlin A.M."/>
            <person name="Chapman S.B."/>
            <person name="Dewar J."/>
            <person name="Goldberg J."/>
            <person name="Griggs A."/>
            <person name="Gujja S."/>
            <person name="Hansen M."/>
            <person name="Howarth C."/>
            <person name="Imamovic A."/>
            <person name="Larimer J."/>
            <person name="McCowan C."/>
            <person name="Murphy C."/>
            <person name="Neiman D."/>
            <person name="Pearson M."/>
            <person name="Priest M."/>
            <person name="Roberts A."/>
            <person name="Saif S."/>
            <person name="Shea T."/>
            <person name="Sisk P."/>
            <person name="Sykes S."/>
            <person name="Wortman J."/>
            <person name="Nusbaum C."/>
            <person name="Birren B."/>
        </authorList>
    </citation>
    <scope>NUCLEOTIDE SEQUENCE [LARGE SCALE GENOMIC DNA]</scope>
    <source>
        <strain evidence="6 7">ATCC BAA-412</strain>
    </source>
</reference>
<feature type="transmembrane region" description="Helical" evidence="4">
    <location>
        <begin position="295"/>
        <end position="315"/>
    </location>
</feature>
<dbReference type="SMART" id="SM00342">
    <property type="entry name" value="HTH_ARAC"/>
    <property type="match status" value="1"/>
</dbReference>
<dbReference type="STRING" id="154621.RV11_GL000455"/>
<evidence type="ECO:0000256" key="3">
    <source>
        <dbReference type="ARBA" id="ARBA00023163"/>
    </source>
</evidence>
<dbReference type="PROSITE" id="PS01124">
    <property type="entry name" value="HTH_ARAC_FAMILY_2"/>
    <property type="match status" value="1"/>
</dbReference>
<dbReference type="eggNOG" id="COG2207">
    <property type="taxonomic scope" value="Bacteria"/>
</dbReference>
<dbReference type="InterPro" id="IPR018062">
    <property type="entry name" value="HTH_AraC-typ_CS"/>
</dbReference>
<dbReference type="PANTHER" id="PTHR43280">
    <property type="entry name" value="ARAC-FAMILY TRANSCRIPTIONAL REGULATOR"/>
    <property type="match status" value="1"/>
</dbReference>
<accession>R3WII2</accession>
<keyword evidence="2" id="KW-0238">DNA-binding</keyword>
<organism evidence="6 7">
    <name type="scientific">Enterococcus phoeniculicola ATCC BAA-412</name>
    <dbReference type="NCBI Taxonomy" id="1158610"/>
    <lineage>
        <taxon>Bacteria</taxon>
        <taxon>Bacillati</taxon>
        <taxon>Bacillota</taxon>
        <taxon>Bacilli</taxon>
        <taxon>Lactobacillales</taxon>
        <taxon>Enterococcaceae</taxon>
        <taxon>Enterococcus</taxon>
    </lineage>
</organism>
<evidence type="ECO:0000313" key="6">
    <source>
        <dbReference type="EMBL" id="EOL47651.1"/>
    </source>
</evidence>
<dbReference type="Pfam" id="PF12833">
    <property type="entry name" value="HTH_18"/>
    <property type="match status" value="1"/>
</dbReference>
<dbReference type="GO" id="GO:0003700">
    <property type="term" value="F:DNA-binding transcription factor activity"/>
    <property type="evidence" value="ECO:0007669"/>
    <property type="project" value="InterPro"/>
</dbReference>
<evidence type="ECO:0000313" key="7">
    <source>
        <dbReference type="Proteomes" id="UP000013785"/>
    </source>
</evidence>
<comment type="caution">
    <text evidence="6">The sequence shown here is derived from an EMBL/GenBank/DDBJ whole genome shotgun (WGS) entry which is preliminary data.</text>
</comment>
<dbReference type="HOGENOM" id="CLU_019175_1_1_9"/>
<keyword evidence="4" id="KW-0812">Transmembrane</keyword>
<keyword evidence="4" id="KW-0472">Membrane</keyword>